<evidence type="ECO:0000313" key="1">
    <source>
        <dbReference type="EMBL" id="GID63118.1"/>
    </source>
</evidence>
<evidence type="ECO:0000313" key="2">
    <source>
        <dbReference type="Proteomes" id="UP000619479"/>
    </source>
</evidence>
<dbReference type="AlphaFoldDB" id="A0A919IGN1"/>
<proteinExistence type="predicted"/>
<accession>A0A919IGN1</accession>
<name>A0A919IGN1_9ACTN</name>
<keyword evidence="2" id="KW-1185">Reference proteome</keyword>
<dbReference type="Proteomes" id="UP000619479">
    <property type="component" value="Unassembled WGS sequence"/>
</dbReference>
<dbReference type="EMBL" id="BOMH01000007">
    <property type="protein sequence ID" value="GID63118.1"/>
    <property type="molecule type" value="Genomic_DNA"/>
</dbReference>
<comment type="caution">
    <text evidence="1">The sequence shown here is derived from an EMBL/GenBank/DDBJ whole genome shotgun (WGS) entry which is preliminary data.</text>
</comment>
<reference evidence="1" key="1">
    <citation type="submission" date="2021-01" db="EMBL/GenBank/DDBJ databases">
        <title>Whole genome shotgun sequence of Actinoplanes cyaneus NBRC 14990.</title>
        <authorList>
            <person name="Komaki H."/>
            <person name="Tamura T."/>
        </authorList>
    </citation>
    <scope>NUCLEOTIDE SEQUENCE</scope>
    <source>
        <strain evidence="1">NBRC 14990</strain>
    </source>
</reference>
<sequence length="147" mass="14570">MPAPETRAVTPDGTFDLAPTATPLPTFAAARPTAAVVDPLTRGAGVRPVALLPAAAPAAVTAFPFLLPPAAPAAPVAFRASAADRPPAPFRPVGEPGAADRAFTPVRGALTAALFAVRETGFDPAPEAAGLIGVFLAGGIGVFPPCE</sequence>
<organism evidence="1 2">
    <name type="scientific">Actinoplanes cyaneus</name>
    <dbReference type="NCBI Taxonomy" id="52696"/>
    <lineage>
        <taxon>Bacteria</taxon>
        <taxon>Bacillati</taxon>
        <taxon>Actinomycetota</taxon>
        <taxon>Actinomycetes</taxon>
        <taxon>Micromonosporales</taxon>
        <taxon>Micromonosporaceae</taxon>
        <taxon>Actinoplanes</taxon>
    </lineage>
</organism>
<gene>
    <name evidence="1" type="ORF">Acy02nite_09990</name>
</gene>
<protein>
    <submittedName>
        <fullName evidence="1">Uncharacterized protein</fullName>
    </submittedName>
</protein>